<feature type="compositionally biased region" description="Polar residues" evidence="1">
    <location>
        <begin position="55"/>
        <end position="75"/>
    </location>
</feature>
<proteinExistence type="predicted"/>
<accession>A0A1V6TC66</accession>
<sequence>MSPRPLNYQISFSRAIIIDEKIDVRLVGDIFTPNYYRKTSHTNDFEVYENPAIHQPTNPNNNCHHYPFTKSSQAS</sequence>
<reference evidence="3" key="1">
    <citation type="journal article" date="2017" name="Nat. Microbiol.">
        <title>Global analysis of biosynthetic gene clusters reveals vast potential of secondary metabolite production in Penicillium species.</title>
        <authorList>
            <person name="Nielsen J.C."/>
            <person name="Grijseels S."/>
            <person name="Prigent S."/>
            <person name="Ji B."/>
            <person name="Dainat J."/>
            <person name="Nielsen K.F."/>
            <person name="Frisvad J.C."/>
            <person name="Workman M."/>
            <person name="Nielsen J."/>
        </authorList>
    </citation>
    <scope>NUCLEOTIDE SEQUENCE [LARGE SCALE GENOMIC DNA]</scope>
    <source>
        <strain evidence="3">IBT 14082</strain>
    </source>
</reference>
<feature type="region of interest" description="Disordered" evidence="1">
    <location>
        <begin position="52"/>
        <end position="75"/>
    </location>
</feature>
<comment type="caution">
    <text evidence="2">The sequence shown here is derived from an EMBL/GenBank/DDBJ whole genome shotgun (WGS) entry which is preliminary data.</text>
</comment>
<evidence type="ECO:0000313" key="2">
    <source>
        <dbReference type="EMBL" id="OQE23988.1"/>
    </source>
</evidence>
<dbReference type="EMBL" id="MLQL01000010">
    <property type="protein sequence ID" value="OQE23988.1"/>
    <property type="molecule type" value="Genomic_DNA"/>
</dbReference>
<name>A0A1V6TC66_9EURO</name>
<dbReference type="AlphaFoldDB" id="A0A1V6TC66"/>
<evidence type="ECO:0000313" key="3">
    <source>
        <dbReference type="Proteomes" id="UP000191342"/>
    </source>
</evidence>
<dbReference type="Proteomes" id="UP000191342">
    <property type="component" value="Unassembled WGS sequence"/>
</dbReference>
<evidence type="ECO:0000256" key="1">
    <source>
        <dbReference type="SAM" id="MobiDB-lite"/>
    </source>
</evidence>
<protein>
    <submittedName>
        <fullName evidence="2">Uncharacterized protein</fullName>
    </submittedName>
</protein>
<keyword evidence="3" id="KW-1185">Reference proteome</keyword>
<gene>
    <name evidence="2" type="ORF">PENFLA_c010G03947</name>
</gene>
<organism evidence="2 3">
    <name type="scientific">Penicillium flavigenum</name>
    <dbReference type="NCBI Taxonomy" id="254877"/>
    <lineage>
        <taxon>Eukaryota</taxon>
        <taxon>Fungi</taxon>
        <taxon>Dikarya</taxon>
        <taxon>Ascomycota</taxon>
        <taxon>Pezizomycotina</taxon>
        <taxon>Eurotiomycetes</taxon>
        <taxon>Eurotiomycetidae</taxon>
        <taxon>Eurotiales</taxon>
        <taxon>Aspergillaceae</taxon>
        <taxon>Penicillium</taxon>
    </lineage>
</organism>